<sequence>MSTATNGSSNSVKTPDPAQDDPVVIIGMSLKFPQDAVSVESFWKMLMEGRSASSEVPKDRYNVDAFYAPGKSKTGMVNVKAGHFIRDDLAAFDAPFFTMTPGEVACMDPLQRWLLETSYQGLENAGIPMEEAKGSKTSVYIGSFLDEYGMVLNRDLQMSQKYKAPGTAVSMLANRLSWFYDLRGPSIALDTACSSSLVAFHLACQSLVTGESEMSIVGGCNLTYNPETSICLSDLGFLSPDGISYSFDERANGYARGEGFGIVILKSLSKAVRDGNTIRAVVRATGSNQDGRTPGITQPSMKAQETLIRETYQAAGLDMGKTAFVEAHATGTTLGDPIEAAALGNAFKTSRETISHLHVGAVKSNIGHLEGASGVAGLIKTVLALERATIPPNVWPRNLNKRIQAETLKLKFPTKPIPWPTSDLRRASVNSFGFGGANAHVVLDDAFHYLRDHDLIGNHLTAVVLPAADSIAGGKPIVNTEDTGNNIANLATPKLFVFSAPDEDGLRRVTSTYQSQLLSHCTAEYISDLAYTLSEKRMKFRCRYSTAASSIDQLKRNLAEQQDFVQSKQTPRICFVFTGQGAQWYAMGRELLRYPEFRRSLEDSASIFADLGCQWSLVEELLKDETTTNIALVQQLSVWSISPSVVVGHSSGEIAAAYCTGALSVGSACKVAYFRGFVAAILERSATPGSMLAVGMSEDEANAFLNKLQLEDGQVTVACINSPKSITLSASKSSIDMLQVLFEKENIFVRRLPVHVAYHSPQMDEIAELYRKLISELDSGLPVSDDLVMFSSLTGSKISNEETSRPKYWVDNMISPVKFSQALGNLGNQAAKKLRKSLKPDKLPPPVNYFLEIGPHSTLKGAIKATMDSLSKQDTITYMPTLVRGKSAVETAAEALGNLWCRGHEVNLCLFNDSEVPSRQRNMLVDLPCYPFDHSRKFWLESRLSKGLRFRQHAPLPVLGTAVADWNPLEPRWRNIITLAENPWIKDHNVNGADIYPAAGMLVMAMEGAQQMSDTKSIIKGYHMKDVSIKKALVFPTLDNGLEVQLYFRPGRERTGSFLNWSGFRICVYEDKEWSDICTGSIAIEYQSGASSFTDGRGVELAMSNYQEECREMAERCRSPIEPRIFYSHLKDFGLNFGPTFRSLTNLRFNDHGDSLGTTDIHHWQSSYGQDDSKSPIMHPAALDTFLQLACLGLTKGGKETLPTMIPTTFRSLWISADIANQKETSLMSLDNSIASSVRIYTKSKLQGFRDAHSTVIGQDAESQAIVLVGDVNFTGIAELEARSQSVAPQKLCYKVEWKPDLDLMERDDVYSFCSSGIEFCPPYADMDHEKSLLCHFGLRQLVEDVQKFNGQMLEIKPHLQKYLHWAEHRLSTDQWTTQMQDEVSRMPLSELLEKVAHNDPQGKLMVNVLNNLNRIMKREVDALEVIFQEGLVNEYYHFTYDITSGFDEALRFIDTLAHKSPRMRILEIGAGTGSATGRVLRALTRKDNKDSAEKTYLFQDYTFTDISTSFFEAAKIKFSEYAEVIEFRILDIEKDPADQMFDIAEYDLIVASNVIHATASLNATLQNVRKLMKPGGKFVLFELTVPDNIVEGVIFGLLPGWWLSTEEHRQWGPMVTRETWNSYLKSAGFTGLDLAFPAHDETAKCHTMISTASEAFELIFNIPKVVILTLGNSALQNKAAERLQYLLKDFCGVAEIKSTVDVESSYDEQSICVPFLELEHSFLDQISQDDFNLLKLLFSKFGTIIWASSEISSTANPLGDMITGLARCVREENGTTKLVTVKLSRIQDVARAMTQIFKVIQKTSQSLLDKCEVEFAEIDGSLCISRIAEFKELDEFVSRKTTRQQAQMQKFREGESTPMKLAIGQLGLLSTLQYEADSSILSGSLAPDEIEIEVKAAGLNFRDVLIALGQDPASYLGIECSGVVIQVGEEAAAKFKIGARVCCVTEGCLRTNVRCDHRIAIEIPDHMPFQSGAAFPVAYSSAYYSVTSIARLRPNESILIHSGAGAFGQACIQLAKLQNANIFTTVGTDEKKEFLVKTYGIEESNIFSSRSPDFAQGVKALTNGRGVDVIINSLAGEALKCTWDCIAPFGRFVEVGKKDIYNFGNLPMFPFSRNVTFSSVDIFYIYRNFRQILTELMESGMALFSHGKITVPSPIEVYHGSEVETAFRYLESGKSKGKLVIEFHNDDIVPVVSSSGPPYNLDPNSTYVIAGGLGGLGRSIARWMVTRSAKHLILLSRSKLHSEAVVAFLADLRDQGIDVATPPCDVGDRDSLESALQQCAHMPPIRGCVQASMVLKDAMFANMTVSDFQTGTKAKVDGSWNLHTLLPLGMDFFILLSSLAGLIGSRGQSNYAAGNTYQDGLAHYRNKEGEKALSLDLGKLTRIGYVAEREGIENDAIGEVQENALLAMMEYACNPDLPIKLGSPSQVVTGIETPAALKAQGVEEPYWMLRPMFSPLYRTSNLQSNSTQDDTNGSETCSKRIATAETLEEATEIIIDGLQTKLSRTLAVQKANIDTTKPMHIYGVDSLSAVELRTWFRNVVGVDITVFDILGNQSLADLAATVAPRSQFLAEELKRMKEG</sequence>
<dbReference type="InterPro" id="IPR013968">
    <property type="entry name" value="PKS_KR"/>
</dbReference>
<dbReference type="SMART" id="SM00827">
    <property type="entry name" value="PKS_AT"/>
    <property type="match status" value="1"/>
</dbReference>
<feature type="active site" description="Proton donor; for dehydratase activity" evidence="8">
    <location>
        <position position="1184"/>
    </location>
</feature>
<feature type="region of interest" description="C-terminal hotdog fold" evidence="8">
    <location>
        <begin position="1118"/>
        <end position="1283"/>
    </location>
</feature>
<dbReference type="InterPro" id="IPR036291">
    <property type="entry name" value="NAD(P)-bd_dom_sf"/>
</dbReference>
<evidence type="ECO:0000256" key="8">
    <source>
        <dbReference type="PROSITE-ProRule" id="PRU01363"/>
    </source>
</evidence>
<keyword evidence="5" id="KW-0560">Oxidoreductase</keyword>
<name>A0A132BE82_MOLSC</name>
<dbReference type="InterPro" id="IPR016039">
    <property type="entry name" value="Thiolase-like"/>
</dbReference>
<dbReference type="PROSITE" id="PS00606">
    <property type="entry name" value="KS3_1"/>
    <property type="match status" value="1"/>
</dbReference>
<dbReference type="InterPro" id="IPR057326">
    <property type="entry name" value="KR_dom"/>
</dbReference>
<dbReference type="SMART" id="SM00829">
    <property type="entry name" value="PKS_ER"/>
    <property type="match status" value="1"/>
</dbReference>
<gene>
    <name evidence="13" type="ORF">LY89DRAFT_760997</name>
</gene>
<dbReference type="Gene3D" id="3.40.50.720">
    <property type="entry name" value="NAD(P)-binding Rossmann-like Domain"/>
    <property type="match status" value="2"/>
</dbReference>
<dbReference type="InterPro" id="IPR009081">
    <property type="entry name" value="PP-bd_ACP"/>
</dbReference>
<keyword evidence="6" id="KW-0511">Multifunctional enzyme</keyword>
<evidence type="ECO:0000313" key="13">
    <source>
        <dbReference type="EMBL" id="KUJ10154.1"/>
    </source>
</evidence>
<feature type="domain" description="PKS/mFAS DH" evidence="12">
    <location>
        <begin position="956"/>
        <end position="1283"/>
    </location>
</feature>
<dbReference type="GO" id="GO:0006633">
    <property type="term" value="P:fatty acid biosynthetic process"/>
    <property type="evidence" value="ECO:0007669"/>
    <property type="project" value="InterPro"/>
</dbReference>
<evidence type="ECO:0000256" key="5">
    <source>
        <dbReference type="ARBA" id="ARBA00023002"/>
    </source>
</evidence>
<dbReference type="SUPFAM" id="SSF55048">
    <property type="entry name" value="Probable ACP-binding domain of malonyl-CoA ACP transacylase"/>
    <property type="match status" value="1"/>
</dbReference>
<dbReference type="SMART" id="SM00822">
    <property type="entry name" value="PKS_KR"/>
    <property type="match status" value="1"/>
</dbReference>
<dbReference type="InterPro" id="IPR013217">
    <property type="entry name" value="Methyltransf_12"/>
</dbReference>
<keyword evidence="2" id="KW-0597">Phosphoprotein</keyword>
<dbReference type="Pfam" id="PF08240">
    <property type="entry name" value="ADH_N"/>
    <property type="match status" value="1"/>
</dbReference>
<dbReference type="GO" id="GO:0044550">
    <property type="term" value="P:secondary metabolite biosynthetic process"/>
    <property type="evidence" value="ECO:0007669"/>
    <property type="project" value="UniProtKB-ARBA"/>
</dbReference>
<evidence type="ECO:0000256" key="9">
    <source>
        <dbReference type="SAM" id="MobiDB-lite"/>
    </source>
</evidence>
<dbReference type="STRING" id="149040.A0A132BE82"/>
<keyword evidence="3" id="KW-0808">Transferase</keyword>
<accession>A0A132BE82</accession>
<dbReference type="Gene3D" id="3.40.50.150">
    <property type="entry name" value="Vaccinia Virus protein VP39"/>
    <property type="match status" value="1"/>
</dbReference>
<feature type="domain" description="Carrier" evidence="10">
    <location>
        <begin position="2490"/>
        <end position="2567"/>
    </location>
</feature>
<dbReference type="InterPro" id="IPR029063">
    <property type="entry name" value="SAM-dependent_MTases_sf"/>
</dbReference>
<dbReference type="Pfam" id="PF08659">
    <property type="entry name" value="KR"/>
    <property type="match status" value="1"/>
</dbReference>
<dbReference type="InterPro" id="IPR049552">
    <property type="entry name" value="PKS_DH_N"/>
</dbReference>
<keyword evidence="7" id="KW-0012">Acyltransferase</keyword>
<proteinExistence type="predicted"/>
<dbReference type="Pfam" id="PF13602">
    <property type="entry name" value="ADH_zinc_N_2"/>
    <property type="match status" value="1"/>
</dbReference>
<dbReference type="InterPro" id="IPR032821">
    <property type="entry name" value="PKS_assoc"/>
</dbReference>
<feature type="domain" description="Ketosynthase family 3 (KS3)" evidence="11">
    <location>
        <begin position="20"/>
        <end position="445"/>
    </location>
</feature>
<evidence type="ECO:0000256" key="4">
    <source>
        <dbReference type="ARBA" id="ARBA00022857"/>
    </source>
</evidence>
<dbReference type="SMART" id="SM00826">
    <property type="entry name" value="PKS_DH"/>
    <property type="match status" value="1"/>
</dbReference>
<keyword evidence="4" id="KW-0521">NADP</keyword>
<dbReference type="SMART" id="SM00825">
    <property type="entry name" value="PKS_KS"/>
    <property type="match status" value="1"/>
</dbReference>
<dbReference type="SUPFAM" id="SSF50129">
    <property type="entry name" value="GroES-like"/>
    <property type="match status" value="1"/>
</dbReference>
<evidence type="ECO:0000313" key="14">
    <source>
        <dbReference type="Proteomes" id="UP000070700"/>
    </source>
</evidence>
<dbReference type="InterPro" id="IPR020843">
    <property type="entry name" value="ER"/>
</dbReference>
<dbReference type="Pfam" id="PF00109">
    <property type="entry name" value="ketoacyl-synt"/>
    <property type="match status" value="1"/>
</dbReference>
<dbReference type="GO" id="GO:0004312">
    <property type="term" value="F:fatty acid synthase activity"/>
    <property type="evidence" value="ECO:0007669"/>
    <property type="project" value="TreeGrafter"/>
</dbReference>
<dbReference type="Pfam" id="PF02801">
    <property type="entry name" value="Ketoacyl-synt_C"/>
    <property type="match status" value="1"/>
</dbReference>
<dbReference type="InterPro" id="IPR016036">
    <property type="entry name" value="Malonyl_transacylase_ACP-bd"/>
</dbReference>
<dbReference type="InterPro" id="IPR014043">
    <property type="entry name" value="Acyl_transferase_dom"/>
</dbReference>
<dbReference type="GO" id="GO:0004315">
    <property type="term" value="F:3-oxoacyl-[acyl-carrier-protein] synthase activity"/>
    <property type="evidence" value="ECO:0007669"/>
    <property type="project" value="InterPro"/>
</dbReference>
<dbReference type="Pfam" id="PF00698">
    <property type="entry name" value="Acyl_transf_1"/>
    <property type="match status" value="1"/>
</dbReference>
<dbReference type="SUPFAM" id="SSF52151">
    <property type="entry name" value="FabD/lysophospholipase-like"/>
    <property type="match status" value="1"/>
</dbReference>
<keyword evidence="14" id="KW-1185">Reference proteome</keyword>
<dbReference type="SMART" id="SM00823">
    <property type="entry name" value="PKS_PP"/>
    <property type="match status" value="1"/>
</dbReference>
<dbReference type="InterPro" id="IPR049551">
    <property type="entry name" value="PKS_DH_C"/>
</dbReference>
<evidence type="ECO:0000256" key="6">
    <source>
        <dbReference type="ARBA" id="ARBA00023268"/>
    </source>
</evidence>
<dbReference type="InterPro" id="IPR020807">
    <property type="entry name" value="PKS_DH"/>
</dbReference>
<dbReference type="Gene3D" id="3.10.129.110">
    <property type="entry name" value="Polyketide synthase dehydratase"/>
    <property type="match status" value="1"/>
</dbReference>
<dbReference type="FunFam" id="3.40.50.720:FF:000209">
    <property type="entry name" value="Polyketide synthase Pks12"/>
    <property type="match status" value="1"/>
</dbReference>
<dbReference type="GO" id="GO:0016491">
    <property type="term" value="F:oxidoreductase activity"/>
    <property type="evidence" value="ECO:0007669"/>
    <property type="project" value="UniProtKB-KW"/>
</dbReference>
<dbReference type="SUPFAM" id="SSF53901">
    <property type="entry name" value="Thiolase-like"/>
    <property type="match status" value="1"/>
</dbReference>
<dbReference type="Pfam" id="PF21089">
    <property type="entry name" value="PKS_DH_N"/>
    <property type="match status" value="1"/>
</dbReference>
<dbReference type="Gene3D" id="3.30.70.3290">
    <property type="match status" value="1"/>
</dbReference>
<dbReference type="InterPro" id="IPR011032">
    <property type="entry name" value="GroES-like_sf"/>
</dbReference>
<dbReference type="Pfam" id="PF23114">
    <property type="entry name" value="NAD-bd_HRPKS_sdrA"/>
    <property type="match status" value="1"/>
</dbReference>
<feature type="active site" description="Proton acceptor; for dehydratase activity" evidence="8">
    <location>
        <position position="988"/>
    </location>
</feature>
<dbReference type="InterPro" id="IPR020841">
    <property type="entry name" value="PKS_Beta-ketoAc_synthase_dom"/>
</dbReference>
<dbReference type="CDD" id="cd00833">
    <property type="entry name" value="PKS"/>
    <property type="match status" value="1"/>
</dbReference>
<feature type="region of interest" description="N-terminal hotdog fold" evidence="8">
    <location>
        <begin position="956"/>
        <end position="1089"/>
    </location>
</feature>
<dbReference type="InterPro" id="IPR056501">
    <property type="entry name" value="NAD-bd_HRPKS_sdrA"/>
</dbReference>
<dbReference type="CDD" id="cd02440">
    <property type="entry name" value="AdoMet_MTases"/>
    <property type="match status" value="1"/>
</dbReference>
<dbReference type="Pfam" id="PF00550">
    <property type="entry name" value="PP-binding"/>
    <property type="match status" value="1"/>
</dbReference>
<reference evidence="13 14" key="1">
    <citation type="submission" date="2015-10" db="EMBL/GenBank/DDBJ databases">
        <title>Full genome of DAOMC 229536 Phialocephala scopiformis, a fungal endophyte of spruce producing the potent anti-insectan compound rugulosin.</title>
        <authorList>
            <consortium name="DOE Joint Genome Institute"/>
            <person name="Walker A.K."/>
            <person name="Frasz S.L."/>
            <person name="Seifert K.A."/>
            <person name="Miller J.D."/>
            <person name="Mondo S.J."/>
            <person name="Labutti K."/>
            <person name="Lipzen A."/>
            <person name="Dockter R."/>
            <person name="Kennedy M."/>
            <person name="Grigoriev I.V."/>
            <person name="Spatafora J.W."/>
        </authorList>
    </citation>
    <scope>NUCLEOTIDE SEQUENCE [LARGE SCALE GENOMIC DNA]</scope>
    <source>
        <strain evidence="13 14">CBS 120377</strain>
    </source>
</reference>
<dbReference type="Gene3D" id="3.40.47.10">
    <property type="match status" value="1"/>
</dbReference>
<dbReference type="PROSITE" id="PS50075">
    <property type="entry name" value="CARRIER"/>
    <property type="match status" value="1"/>
</dbReference>
<dbReference type="CDD" id="cd05195">
    <property type="entry name" value="enoyl_red"/>
    <property type="match status" value="1"/>
</dbReference>
<dbReference type="RefSeq" id="XP_018064509.1">
    <property type="nucleotide sequence ID" value="XM_018221532.1"/>
</dbReference>
<feature type="region of interest" description="Disordered" evidence="9">
    <location>
        <begin position="1"/>
        <end position="20"/>
    </location>
</feature>
<evidence type="ECO:0000259" key="12">
    <source>
        <dbReference type="PROSITE" id="PS52019"/>
    </source>
</evidence>
<evidence type="ECO:0000259" key="11">
    <source>
        <dbReference type="PROSITE" id="PS52004"/>
    </source>
</evidence>
<dbReference type="InterPro" id="IPR049900">
    <property type="entry name" value="PKS_mFAS_DH"/>
</dbReference>
<dbReference type="SUPFAM" id="SSF51735">
    <property type="entry name" value="NAD(P)-binding Rossmann-fold domains"/>
    <property type="match status" value="2"/>
</dbReference>
<dbReference type="InterPro" id="IPR020806">
    <property type="entry name" value="PKS_PP-bd"/>
</dbReference>
<dbReference type="InterPro" id="IPR014031">
    <property type="entry name" value="Ketoacyl_synth_C"/>
</dbReference>
<dbReference type="Gene3D" id="1.10.1200.10">
    <property type="entry name" value="ACP-like"/>
    <property type="match status" value="1"/>
</dbReference>
<organism evidence="13 14">
    <name type="scientific">Mollisia scopiformis</name>
    <name type="common">Conifer needle endophyte fungus</name>
    <name type="synonym">Phialocephala scopiformis</name>
    <dbReference type="NCBI Taxonomy" id="149040"/>
    <lineage>
        <taxon>Eukaryota</taxon>
        <taxon>Fungi</taxon>
        <taxon>Dikarya</taxon>
        <taxon>Ascomycota</taxon>
        <taxon>Pezizomycotina</taxon>
        <taxon>Leotiomycetes</taxon>
        <taxon>Helotiales</taxon>
        <taxon>Mollisiaceae</taxon>
        <taxon>Mollisia</taxon>
    </lineage>
</organism>
<dbReference type="GO" id="GO:0031177">
    <property type="term" value="F:phosphopantetheine binding"/>
    <property type="evidence" value="ECO:0007669"/>
    <property type="project" value="InterPro"/>
</dbReference>
<dbReference type="SUPFAM" id="SSF47336">
    <property type="entry name" value="ACP-like"/>
    <property type="match status" value="1"/>
</dbReference>
<dbReference type="InterPro" id="IPR014030">
    <property type="entry name" value="Ketoacyl_synth_N"/>
</dbReference>
<dbReference type="Pfam" id="PF16197">
    <property type="entry name" value="KAsynt_C_assoc"/>
    <property type="match status" value="1"/>
</dbReference>
<evidence type="ECO:0000256" key="1">
    <source>
        <dbReference type="ARBA" id="ARBA00022450"/>
    </source>
</evidence>
<dbReference type="InterPro" id="IPR036736">
    <property type="entry name" value="ACP-like_sf"/>
</dbReference>
<feature type="compositionally biased region" description="Polar residues" evidence="9">
    <location>
        <begin position="1"/>
        <end position="13"/>
    </location>
</feature>
<dbReference type="InterPro" id="IPR050091">
    <property type="entry name" value="PKS_NRPS_Biosynth_Enz"/>
</dbReference>
<dbReference type="SUPFAM" id="SSF53335">
    <property type="entry name" value="S-adenosyl-L-methionine-dependent methyltransferases"/>
    <property type="match status" value="1"/>
</dbReference>
<dbReference type="GO" id="GO:1901336">
    <property type="term" value="P:lactone biosynthetic process"/>
    <property type="evidence" value="ECO:0007669"/>
    <property type="project" value="UniProtKB-ARBA"/>
</dbReference>
<dbReference type="InterPro" id="IPR018201">
    <property type="entry name" value="Ketoacyl_synth_AS"/>
</dbReference>
<evidence type="ECO:0000259" key="10">
    <source>
        <dbReference type="PROSITE" id="PS50075"/>
    </source>
</evidence>
<dbReference type="OrthoDB" id="329835at2759"/>
<dbReference type="Pfam" id="PF08242">
    <property type="entry name" value="Methyltransf_12"/>
    <property type="match status" value="1"/>
</dbReference>
<dbReference type="PROSITE" id="PS52019">
    <property type="entry name" value="PKS_MFAS_DH"/>
    <property type="match status" value="1"/>
</dbReference>
<keyword evidence="1" id="KW-0596">Phosphopantetheine</keyword>
<dbReference type="InterPro" id="IPR042104">
    <property type="entry name" value="PKS_dehydratase_sf"/>
</dbReference>
<dbReference type="Proteomes" id="UP000070700">
    <property type="component" value="Unassembled WGS sequence"/>
</dbReference>
<dbReference type="InterPro" id="IPR013154">
    <property type="entry name" value="ADH-like_N"/>
</dbReference>
<dbReference type="EMBL" id="KQ947430">
    <property type="protein sequence ID" value="KUJ10154.1"/>
    <property type="molecule type" value="Genomic_DNA"/>
</dbReference>
<dbReference type="PANTHER" id="PTHR43775:SF29">
    <property type="entry name" value="ASPERFURANONE POLYKETIDE SYNTHASE AFOG-RELATED"/>
    <property type="match status" value="1"/>
</dbReference>
<dbReference type="PANTHER" id="PTHR43775">
    <property type="entry name" value="FATTY ACID SYNTHASE"/>
    <property type="match status" value="1"/>
</dbReference>
<protein>
    <submittedName>
        <fullName evidence="13">Reducing type I polyketide synthase</fullName>
    </submittedName>
</protein>
<dbReference type="PROSITE" id="PS52004">
    <property type="entry name" value="KS3_2"/>
    <property type="match status" value="1"/>
</dbReference>
<dbReference type="Gene3D" id="3.40.366.10">
    <property type="entry name" value="Malonyl-Coenzyme A Acyl Carrier Protein, domain 2"/>
    <property type="match status" value="1"/>
</dbReference>
<dbReference type="InterPro" id="IPR001227">
    <property type="entry name" value="Ac_transferase_dom_sf"/>
</dbReference>
<dbReference type="InParanoid" id="A0A132BE82"/>
<evidence type="ECO:0000256" key="2">
    <source>
        <dbReference type="ARBA" id="ARBA00022553"/>
    </source>
</evidence>
<evidence type="ECO:0000256" key="3">
    <source>
        <dbReference type="ARBA" id="ARBA00022679"/>
    </source>
</evidence>
<dbReference type="InterPro" id="IPR016035">
    <property type="entry name" value="Acyl_Trfase/lysoPLipase"/>
</dbReference>
<dbReference type="KEGG" id="psco:LY89DRAFT_760997"/>
<dbReference type="GeneID" id="28831258"/>
<dbReference type="Gene3D" id="3.90.180.10">
    <property type="entry name" value="Medium-chain alcohol dehydrogenases, catalytic domain"/>
    <property type="match status" value="1"/>
</dbReference>
<dbReference type="Pfam" id="PF14765">
    <property type="entry name" value="PS-DH"/>
    <property type="match status" value="1"/>
</dbReference>
<evidence type="ECO:0000256" key="7">
    <source>
        <dbReference type="ARBA" id="ARBA00023315"/>
    </source>
</evidence>